<proteinExistence type="predicted"/>
<organism evidence="2 3">
    <name type="scientific">Actinomadura macrotermitis</name>
    <dbReference type="NCBI Taxonomy" id="2585200"/>
    <lineage>
        <taxon>Bacteria</taxon>
        <taxon>Bacillati</taxon>
        <taxon>Actinomycetota</taxon>
        <taxon>Actinomycetes</taxon>
        <taxon>Streptosporangiales</taxon>
        <taxon>Thermomonosporaceae</taxon>
        <taxon>Actinomadura</taxon>
    </lineage>
</organism>
<dbReference type="CDD" id="cd05289">
    <property type="entry name" value="MDR_like_2"/>
    <property type="match status" value="1"/>
</dbReference>
<dbReference type="EMBL" id="WEGH01000003">
    <property type="protein sequence ID" value="MQY06932.1"/>
    <property type="molecule type" value="Genomic_DNA"/>
</dbReference>
<feature type="domain" description="Enoyl reductase (ER)" evidence="1">
    <location>
        <begin position="10"/>
        <end position="313"/>
    </location>
</feature>
<name>A0A7K0C1H9_9ACTN</name>
<dbReference type="SMART" id="SM00829">
    <property type="entry name" value="PKS_ER"/>
    <property type="match status" value="1"/>
</dbReference>
<dbReference type="InterPro" id="IPR013154">
    <property type="entry name" value="ADH-like_N"/>
</dbReference>
<dbReference type="Pfam" id="PF13602">
    <property type="entry name" value="ADH_zinc_N_2"/>
    <property type="match status" value="1"/>
</dbReference>
<keyword evidence="3" id="KW-1185">Reference proteome</keyword>
<dbReference type="InterPro" id="IPR050700">
    <property type="entry name" value="YIM1/Zinc_Alcohol_DH_Fams"/>
</dbReference>
<dbReference type="SUPFAM" id="SSF50129">
    <property type="entry name" value="GroES-like"/>
    <property type="match status" value="1"/>
</dbReference>
<dbReference type="Gene3D" id="3.40.50.720">
    <property type="entry name" value="NAD(P)-binding Rossmann-like Domain"/>
    <property type="match status" value="1"/>
</dbReference>
<dbReference type="InterPro" id="IPR011032">
    <property type="entry name" value="GroES-like_sf"/>
</dbReference>
<evidence type="ECO:0000313" key="2">
    <source>
        <dbReference type="EMBL" id="MQY06932.1"/>
    </source>
</evidence>
<dbReference type="SUPFAM" id="SSF51735">
    <property type="entry name" value="NAD(P)-binding Rossmann-fold domains"/>
    <property type="match status" value="1"/>
</dbReference>
<dbReference type="InterPro" id="IPR020843">
    <property type="entry name" value="ER"/>
</dbReference>
<protein>
    <submittedName>
        <fullName evidence="2">2-haloacrylate reductase</fullName>
        <ecNumber evidence="2">1.3.1.103</ecNumber>
    </submittedName>
</protein>
<reference evidence="2 3" key="1">
    <citation type="submission" date="2019-10" db="EMBL/GenBank/DDBJ databases">
        <title>Actinomadura rubteroloni sp. nov. and Actinomadura macrotermitis sp. nov., isolated from the gut of fungus growing-termite Macrotermes natalensis.</title>
        <authorList>
            <person name="Benndorf R."/>
            <person name="Martin K."/>
            <person name="Kuefner M."/>
            <person name="De Beer W."/>
            <person name="Kaster A.-K."/>
            <person name="Vollmers J."/>
            <person name="Poulsen M."/>
            <person name="Beemelmanns C."/>
        </authorList>
    </citation>
    <scope>NUCLEOTIDE SEQUENCE [LARGE SCALE GENOMIC DNA]</scope>
    <source>
        <strain evidence="2 3">RB68</strain>
    </source>
</reference>
<dbReference type="Pfam" id="PF08240">
    <property type="entry name" value="ADH_N"/>
    <property type="match status" value="1"/>
</dbReference>
<gene>
    <name evidence="2" type="ORF">ACRB68_50290</name>
</gene>
<dbReference type="GO" id="GO:0102523">
    <property type="term" value="F:2-chloroacrylate reductase activity"/>
    <property type="evidence" value="ECO:0007669"/>
    <property type="project" value="UniProtKB-EC"/>
</dbReference>
<dbReference type="PANTHER" id="PTHR11695:SF294">
    <property type="entry name" value="RETICULON-4-INTERACTING PROTEIN 1, MITOCHONDRIAL"/>
    <property type="match status" value="1"/>
</dbReference>
<evidence type="ECO:0000313" key="3">
    <source>
        <dbReference type="Proteomes" id="UP000487268"/>
    </source>
</evidence>
<dbReference type="EC" id="1.3.1.103" evidence="2"/>
<keyword evidence="2" id="KW-0560">Oxidoreductase</keyword>
<evidence type="ECO:0000259" key="1">
    <source>
        <dbReference type="SMART" id="SM00829"/>
    </source>
</evidence>
<dbReference type="PANTHER" id="PTHR11695">
    <property type="entry name" value="ALCOHOL DEHYDROGENASE RELATED"/>
    <property type="match status" value="1"/>
</dbReference>
<comment type="caution">
    <text evidence="2">The sequence shown here is derived from an EMBL/GenBank/DDBJ whole genome shotgun (WGS) entry which is preliminary data.</text>
</comment>
<dbReference type="Gene3D" id="3.90.180.10">
    <property type="entry name" value="Medium-chain alcohol dehydrogenases, catalytic domain"/>
    <property type="match status" value="1"/>
</dbReference>
<dbReference type="InterPro" id="IPR036291">
    <property type="entry name" value="NAD(P)-bd_dom_sf"/>
</dbReference>
<accession>A0A7K0C1H9</accession>
<dbReference type="AlphaFoldDB" id="A0A7K0C1H9"/>
<dbReference type="RefSeq" id="WP_328594741.1">
    <property type="nucleotide sequence ID" value="NZ_WEGH01000003.1"/>
</dbReference>
<sequence length="316" mass="33128">MQAIRIHATGDPAVLRPEELPVPEPGPGEVLVQVHAAALNPVDWYARSGFSVIPAELRPVFPLPWTPGWDVSGVVAGAGAGEWREGDEVFGLLPFPGGGEGHGAYAEYVTVPAAQLARKPANVDHVRAAAVPLAGLTAYQNLYEEVGLEPGRRVLVNGAAGGVGHFAVQLAKACGAHVVAVASGRHEEFLRGLGADEFVDYTRTAAEDAVREVDHVVDTVGGPDAHRFLKAVRDGGTVTPIFLGEYHREEGAARGITFPSVQVHPDGPATAALAGLLESGAVRPGIDSVFPLEDAAAAHERAERGHIQGKIVLRVR</sequence>
<dbReference type="Proteomes" id="UP000487268">
    <property type="component" value="Unassembled WGS sequence"/>
</dbReference>